<dbReference type="InterPro" id="IPR003795">
    <property type="entry name" value="DUF192"/>
</dbReference>
<dbReference type="EMBL" id="MHQC01000032">
    <property type="protein sequence ID" value="OGZ94620.1"/>
    <property type="molecule type" value="Genomic_DNA"/>
</dbReference>
<protein>
    <recommendedName>
        <fullName evidence="4">DUF192 domain-containing protein</fullName>
    </recommendedName>
</protein>
<dbReference type="Pfam" id="PF02643">
    <property type="entry name" value="DUF192"/>
    <property type="match status" value="1"/>
</dbReference>
<evidence type="ECO:0000313" key="3">
    <source>
        <dbReference type="Proteomes" id="UP000177152"/>
    </source>
</evidence>
<evidence type="ECO:0000313" key="2">
    <source>
        <dbReference type="EMBL" id="OGZ94620.1"/>
    </source>
</evidence>
<gene>
    <name evidence="2" type="ORF">A2633_01220</name>
</gene>
<dbReference type="PANTHER" id="PTHR37953:SF1">
    <property type="entry name" value="UPF0127 PROTEIN MJ1496"/>
    <property type="match status" value="1"/>
</dbReference>
<evidence type="ECO:0008006" key="4">
    <source>
        <dbReference type="Google" id="ProtNLM"/>
    </source>
</evidence>
<sequence length="155" mass="17390">MSKKKIIGYIVTAACVIAVFYVSVISMIEKPQQSSYTSATLEIRGKTVRVELADTPEKSRQGLSGHNPLGKGEGMLFIFTSPARYSFWMKDMRFPLDMIWIGEDWRVVDITKRALPESYPGHFQPSFPVQYVLEVSAGFSDANNITIGDAVIYNK</sequence>
<reference evidence="2 3" key="1">
    <citation type="journal article" date="2016" name="Nat. Commun.">
        <title>Thousands of microbial genomes shed light on interconnected biogeochemical processes in an aquifer system.</title>
        <authorList>
            <person name="Anantharaman K."/>
            <person name="Brown C.T."/>
            <person name="Hug L.A."/>
            <person name="Sharon I."/>
            <person name="Castelle C.J."/>
            <person name="Probst A.J."/>
            <person name="Thomas B.C."/>
            <person name="Singh A."/>
            <person name="Wilkins M.J."/>
            <person name="Karaoz U."/>
            <person name="Brodie E.L."/>
            <person name="Williams K.H."/>
            <person name="Hubbard S.S."/>
            <person name="Banfield J.F."/>
        </authorList>
    </citation>
    <scope>NUCLEOTIDE SEQUENCE [LARGE SCALE GENOMIC DNA]</scope>
</reference>
<dbReference type="Proteomes" id="UP000177152">
    <property type="component" value="Unassembled WGS sequence"/>
</dbReference>
<keyword evidence="1" id="KW-1133">Transmembrane helix</keyword>
<evidence type="ECO:0000256" key="1">
    <source>
        <dbReference type="SAM" id="Phobius"/>
    </source>
</evidence>
<keyword evidence="1" id="KW-0812">Transmembrane</keyword>
<dbReference type="Gene3D" id="2.60.120.1140">
    <property type="entry name" value="Protein of unknown function DUF192"/>
    <property type="match status" value="1"/>
</dbReference>
<dbReference type="PANTHER" id="PTHR37953">
    <property type="entry name" value="UPF0127 PROTEIN MJ1496"/>
    <property type="match status" value="1"/>
</dbReference>
<comment type="caution">
    <text evidence="2">The sequence shown here is derived from an EMBL/GenBank/DDBJ whole genome shotgun (WGS) entry which is preliminary data.</text>
</comment>
<dbReference type="InterPro" id="IPR038695">
    <property type="entry name" value="Saro_0823-like_sf"/>
</dbReference>
<accession>A0A1G2K823</accession>
<dbReference type="AlphaFoldDB" id="A0A1G2K823"/>
<feature type="transmembrane region" description="Helical" evidence="1">
    <location>
        <begin position="6"/>
        <end position="28"/>
    </location>
</feature>
<keyword evidence="1" id="KW-0472">Membrane</keyword>
<organism evidence="2 3">
    <name type="scientific">Candidatus Sungbacteria bacterium RIFCSPHIGHO2_01_FULL_47_32</name>
    <dbReference type="NCBI Taxonomy" id="1802264"/>
    <lineage>
        <taxon>Bacteria</taxon>
        <taxon>Candidatus Sungiibacteriota</taxon>
    </lineage>
</organism>
<proteinExistence type="predicted"/>
<name>A0A1G2K823_9BACT</name>